<keyword evidence="2" id="KW-1185">Reference proteome</keyword>
<evidence type="ECO:0000313" key="1">
    <source>
        <dbReference type="EMBL" id="KAI0049189.1"/>
    </source>
</evidence>
<dbReference type="Proteomes" id="UP000814033">
    <property type="component" value="Unassembled WGS sequence"/>
</dbReference>
<dbReference type="EMBL" id="MU275876">
    <property type="protein sequence ID" value="KAI0049189.1"/>
    <property type="molecule type" value="Genomic_DNA"/>
</dbReference>
<organism evidence="1 2">
    <name type="scientific">Auriscalpium vulgare</name>
    <dbReference type="NCBI Taxonomy" id="40419"/>
    <lineage>
        <taxon>Eukaryota</taxon>
        <taxon>Fungi</taxon>
        <taxon>Dikarya</taxon>
        <taxon>Basidiomycota</taxon>
        <taxon>Agaricomycotina</taxon>
        <taxon>Agaricomycetes</taxon>
        <taxon>Russulales</taxon>
        <taxon>Auriscalpiaceae</taxon>
        <taxon>Auriscalpium</taxon>
    </lineage>
</organism>
<reference evidence="1" key="1">
    <citation type="submission" date="2021-02" db="EMBL/GenBank/DDBJ databases">
        <authorList>
            <consortium name="DOE Joint Genome Institute"/>
            <person name="Ahrendt S."/>
            <person name="Looney B.P."/>
            <person name="Miyauchi S."/>
            <person name="Morin E."/>
            <person name="Drula E."/>
            <person name="Courty P.E."/>
            <person name="Chicoki N."/>
            <person name="Fauchery L."/>
            <person name="Kohler A."/>
            <person name="Kuo A."/>
            <person name="Labutti K."/>
            <person name="Pangilinan J."/>
            <person name="Lipzen A."/>
            <person name="Riley R."/>
            <person name="Andreopoulos W."/>
            <person name="He G."/>
            <person name="Johnson J."/>
            <person name="Barry K.W."/>
            <person name="Grigoriev I.V."/>
            <person name="Nagy L."/>
            <person name="Hibbett D."/>
            <person name="Henrissat B."/>
            <person name="Matheny P.B."/>
            <person name="Labbe J."/>
            <person name="Martin F."/>
        </authorList>
    </citation>
    <scope>NUCLEOTIDE SEQUENCE</scope>
    <source>
        <strain evidence="1">FP105234-sp</strain>
    </source>
</reference>
<name>A0ACB8RY87_9AGAM</name>
<protein>
    <submittedName>
        <fullName evidence="1">Uncharacterized protein</fullName>
    </submittedName>
</protein>
<proteinExistence type="predicted"/>
<comment type="caution">
    <text evidence="1">The sequence shown here is derived from an EMBL/GenBank/DDBJ whole genome shotgun (WGS) entry which is preliminary data.</text>
</comment>
<accession>A0ACB8RY87</accession>
<sequence length="361" mass="41625">MPVAMYNSSFATCYVAQIWNVAVTHPSTQPGVSIHPVWLCVLDAFRTKRVEGNIKRGDILLPIFCQYSAMPSRSDLPSRPVSPSELFYPPPDARTPTRQNFIPDDLVPAHQLRYSYNGLYPCADMTMRDITEAIARTPFINDLNSPNHANYCIPSFEIGERVRVRRLIVEEDNQRWTRWTRATVIDFGIQFAILGRKLPWYKVRIEDTPRLEEIYSYPFLGELWDGWDDCSRPTLTAQTALEIYRRLLRCLVPEFVFNFASSSWRWEWTPAYIQSPLAESTVLIYYHQLSKAAERHGHHRVDEELDGLIARLKADDSGDLWARVGTPYPRPIHAVWSVPWEKEVVSILKAHDCIVAPEAGF</sequence>
<evidence type="ECO:0000313" key="2">
    <source>
        <dbReference type="Proteomes" id="UP000814033"/>
    </source>
</evidence>
<gene>
    <name evidence="1" type="ORF">FA95DRAFT_1538645</name>
</gene>
<reference evidence="1" key="2">
    <citation type="journal article" date="2022" name="New Phytol.">
        <title>Evolutionary transition to the ectomycorrhizal habit in the genomes of a hyperdiverse lineage of mushroom-forming fungi.</title>
        <authorList>
            <person name="Looney B."/>
            <person name="Miyauchi S."/>
            <person name="Morin E."/>
            <person name="Drula E."/>
            <person name="Courty P.E."/>
            <person name="Kohler A."/>
            <person name="Kuo A."/>
            <person name="LaButti K."/>
            <person name="Pangilinan J."/>
            <person name="Lipzen A."/>
            <person name="Riley R."/>
            <person name="Andreopoulos W."/>
            <person name="He G."/>
            <person name="Johnson J."/>
            <person name="Nolan M."/>
            <person name="Tritt A."/>
            <person name="Barry K.W."/>
            <person name="Grigoriev I.V."/>
            <person name="Nagy L.G."/>
            <person name="Hibbett D."/>
            <person name="Henrissat B."/>
            <person name="Matheny P.B."/>
            <person name="Labbe J."/>
            <person name="Martin F.M."/>
        </authorList>
    </citation>
    <scope>NUCLEOTIDE SEQUENCE</scope>
    <source>
        <strain evidence="1">FP105234-sp</strain>
    </source>
</reference>